<dbReference type="EMBL" id="WHVB01000002">
    <property type="protein sequence ID" value="KAF8485880.1"/>
    <property type="molecule type" value="Genomic_DNA"/>
</dbReference>
<dbReference type="Proteomes" id="UP000759537">
    <property type="component" value="Unassembled WGS sequence"/>
</dbReference>
<organism evidence="1 2">
    <name type="scientific">Russula ochroleuca</name>
    <dbReference type="NCBI Taxonomy" id="152965"/>
    <lineage>
        <taxon>Eukaryota</taxon>
        <taxon>Fungi</taxon>
        <taxon>Dikarya</taxon>
        <taxon>Basidiomycota</taxon>
        <taxon>Agaricomycotina</taxon>
        <taxon>Agaricomycetes</taxon>
        <taxon>Russulales</taxon>
        <taxon>Russulaceae</taxon>
        <taxon>Russula</taxon>
    </lineage>
</organism>
<reference evidence="1" key="2">
    <citation type="journal article" date="2020" name="Nat. Commun.">
        <title>Large-scale genome sequencing of mycorrhizal fungi provides insights into the early evolution of symbiotic traits.</title>
        <authorList>
            <person name="Miyauchi S."/>
            <person name="Kiss E."/>
            <person name="Kuo A."/>
            <person name="Drula E."/>
            <person name="Kohler A."/>
            <person name="Sanchez-Garcia M."/>
            <person name="Morin E."/>
            <person name="Andreopoulos B."/>
            <person name="Barry K.W."/>
            <person name="Bonito G."/>
            <person name="Buee M."/>
            <person name="Carver A."/>
            <person name="Chen C."/>
            <person name="Cichocki N."/>
            <person name="Clum A."/>
            <person name="Culley D."/>
            <person name="Crous P.W."/>
            <person name="Fauchery L."/>
            <person name="Girlanda M."/>
            <person name="Hayes R.D."/>
            <person name="Keri Z."/>
            <person name="LaButti K."/>
            <person name="Lipzen A."/>
            <person name="Lombard V."/>
            <person name="Magnuson J."/>
            <person name="Maillard F."/>
            <person name="Murat C."/>
            <person name="Nolan M."/>
            <person name="Ohm R.A."/>
            <person name="Pangilinan J."/>
            <person name="Pereira M.F."/>
            <person name="Perotto S."/>
            <person name="Peter M."/>
            <person name="Pfister S."/>
            <person name="Riley R."/>
            <person name="Sitrit Y."/>
            <person name="Stielow J.B."/>
            <person name="Szollosi G."/>
            <person name="Zifcakova L."/>
            <person name="Stursova M."/>
            <person name="Spatafora J.W."/>
            <person name="Tedersoo L."/>
            <person name="Vaario L.M."/>
            <person name="Yamada A."/>
            <person name="Yan M."/>
            <person name="Wang P."/>
            <person name="Xu J."/>
            <person name="Bruns T."/>
            <person name="Baldrian P."/>
            <person name="Vilgalys R."/>
            <person name="Dunand C."/>
            <person name="Henrissat B."/>
            <person name="Grigoriev I.V."/>
            <person name="Hibbett D."/>
            <person name="Nagy L.G."/>
            <person name="Martin F.M."/>
        </authorList>
    </citation>
    <scope>NUCLEOTIDE SEQUENCE</scope>
    <source>
        <strain evidence="1">Prilba</strain>
    </source>
</reference>
<dbReference type="AlphaFoldDB" id="A0A9P5TCX4"/>
<sequence length="174" mass="19937">MLVFDPQWTNLICYYIAPLLSRLSEGNLPPQVYIVTYSPDSRVVVGPFYVAGRFDEANLRFPTAGMMKRNSLDMAALDGYMSIIEVFDDFQKEHKQDLNERFSYHLWHIVVGQHDDAEYHHSDVLTASPGPNWESVHGELTNRNINLSMILTNPCPKLLQPVFCDIAYTHTTMV</sequence>
<evidence type="ECO:0000313" key="1">
    <source>
        <dbReference type="EMBL" id="KAF8485880.1"/>
    </source>
</evidence>
<protein>
    <submittedName>
        <fullName evidence="1">Uncharacterized protein</fullName>
    </submittedName>
</protein>
<keyword evidence="2" id="KW-1185">Reference proteome</keyword>
<evidence type="ECO:0000313" key="2">
    <source>
        <dbReference type="Proteomes" id="UP000759537"/>
    </source>
</evidence>
<name>A0A9P5TCX4_9AGAM</name>
<accession>A0A9P5TCX4</accession>
<proteinExistence type="predicted"/>
<dbReference type="OrthoDB" id="7690434at2759"/>
<gene>
    <name evidence="1" type="ORF">DFH94DRAFT_158682</name>
</gene>
<reference evidence="1" key="1">
    <citation type="submission" date="2019-10" db="EMBL/GenBank/DDBJ databases">
        <authorList>
            <consortium name="DOE Joint Genome Institute"/>
            <person name="Kuo A."/>
            <person name="Miyauchi S."/>
            <person name="Kiss E."/>
            <person name="Drula E."/>
            <person name="Kohler A."/>
            <person name="Sanchez-Garcia M."/>
            <person name="Andreopoulos B."/>
            <person name="Barry K.W."/>
            <person name="Bonito G."/>
            <person name="Buee M."/>
            <person name="Carver A."/>
            <person name="Chen C."/>
            <person name="Cichocki N."/>
            <person name="Clum A."/>
            <person name="Culley D."/>
            <person name="Crous P.W."/>
            <person name="Fauchery L."/>
            <person name="Girlanda M."/>
            <person name="Hayes R."/>
            <person name="Keri Z."/>
            <person name="LaButti K."/>
            <person name="Lipzen A."/>
            <person name="Lombard V."/>
            <person name="Magnuson J."/>
            <person name="Maillard F."/>
            <person name="Morin E."/>
            <person name="Murat C."/>
            <person name="Nolan M."/>
            <person name="Ohm R."/>
            <person name="Pangilinan J."/>
            <person name="Pereira M."/>
            <person name="Perotto S."/>
            <person name="Peter M."/>
            <person name="Riley R."/>
            <person name="Sitrit Y."/>
            <person name="Stielow B."/>
            <person name="Szollosi G."/>
            <person name="Zifcakova L."/>
            <person name="Stursova M."/>
            <person name="Spatafora J.W."/>
            <person name="Tedersoo L."/>
            <person name="Vaario L.-M."/>
            <person name="Yamada A."/>
            <person name="Yan M."/>
            <person name="Wang P."/>
            <person name="Xu J."/>
            <person name="Bruns T."/>
            <person name="Baldrian P."/>
            <person name="Vilgalys R."/>
            <person name="Henrissat B."/>
            <person name="Grigoriev I.V."/>
            <person name="Hibbett D."/>
            <person name="Nagy L.G."/>
            <person name="Martin F.M."/>
        </authorList>
    </citation>
    <scope>NUCLEOTIDE SEQUENCE</scope>
    <source>
        <strain evidence="1">Prilba</strain>
    </source>
</reference>
<comment type="caution">
    <text evidence="1">The sequence shown here is derived from an EMBL/GenBank/DDBJ whole genome shotgun (WGS) entry which is preliminary data.</text>
</comment>